<dbReference type="Proteomes" id="UP001149140">
    <property type="component" value="Unassembled WGS sequence"/>
</dbReference>
<dbReference type="SUPFAM" id="SSF52540">
    <property type="entry name" value="P-loop containing nucleoside triphosphate hydrolases"/>
    <property type="match status" value="1"/>
</dbReference>
<gene>
    <name evidence="6" type="ORF">OM076_03980</name>
</gene>
<dbReference type="PROSITE" id="PS50893">
    <property type="entry name" value="ABC_TRANSPORTER_2"/>
    <property type="match status" value="1"/>
</dbReference>
<evidence type="ECO:0000259" key="5">
    <source>
        <dbReference type="PROSITE" id="PS50893"/>
    </source>
</evidence>
<evidence type="ECO:0000313" key="7">
    <source>
        <dbReference type="Proteomes" id="UP001149140"/>
    </source>
</evidence>
<evidence type="ECO:0000256" key="2">
    <source>
        <dbReference type="ARBA" id="ARBA00022448"/>
    </source>
</evidence>
<feature type="domain" description="ABC transporter" evidence="5">
    <location>
        <begin position="9"/>
        <end position="251"/>
    </location>
</feature>
<dbReference type="GO" id="GO:0005524">
    <property type="term" value="F:ATP binding"/>
    <property type="evidence" value="ECO:0007669"/>
    <property type="project" value="UniProtKB-KW"/>
</dbReference>
<reference evidence="6" key="1">
    <citation type="submission" date="2022-10" db="EMBL/GenBank/DDBJ databases">
        <title>The WGS of Solirubrobacter ginsenosidimutans DSM 21036.</title>
        <authorList>
            <person name="Jiang Z."/>
        </authorList>
    </citation>
    <scope>NUCLEOTIDE SEQUENCE</scope>
    <source>
        <strain evidence="6">DSM 21036</strain>
    </source>
</reference>
<accession>A0A9X3MPF6</accession>
<protein>
    <submittedName>
        <fullName evidence="6">Dipeptide/oligopeptide/nickel ABC transporter ATP-binding protein</fullName>
    </submittedName>
</protein>
<keyword evidence="3" id="KW-0547">Nucleotide-binding</keyword>
<comment type="caution">
    <text evidence="6">The sequence shown here is derived from an EMBL/GenBank/DDBJ whole genome shotgun (WGS) entry which is preliminary data.</text>
</comment>
<evidence type="ECO:0000256" key="3">
    <source>
        <dbReference type="ARBA" id="ARBA00022741"/>
    </source>
</evidence>
<dbReference type="SMART" id="SM00382">
    <property type="entry name" value="AAA"/>
    <property type="match status" value="1"/>
</dbReference>
<name>A0A9X3MPF6_9ACTN</name>
<organism evidence="6 7">
    <name type="scientific">Solirubrobacter ginsenosidimutans</name>
    <dbReference type="NCBI Taxonomy" id="490573"/>
    <lineage>
        <taxon>Bacteria</taxon>
        <taxon>Bacillati</taxon>
        <taxon>Actinomycetota</taxon>
        <taxon>Thermoleophilia</taxon>
        <taxon>Solirubrobacterales</taxon>
        <taxon>Solirubrobacteraceae</taxon>
        <taxon>Solirubrobacter</taxon>
    </lineage>
</organism>
<proteinExistence type="inferred from homology"/>
<dbReference type="InterPro" id="IPR003593">
    <property type="entry name" value="AAA+_ATPase"/>
</dbReference>
<dbReference type="InterPro" id="IPR003439">
    <property type="entry name" value="ABC_transporter-like_ATP-bd"/>
</dbReference>
<dbReference type="GO" id="GO:0055085">
    <property type="term" value="P:transmembrane transport"/>
    <property type="evidence" value="ECO:0007669"/>
    <property type="project" value="UniProtKB-ARBA"/>
</dbReference>
<dbReference type="GO" id="GO:0016887">
    <property type="term" value="F:ATP hydrolysis activity"/>
    <property type="evidence" value="ECO:0007669"/>
    <property type="project" value="InterPro"/>
</dbReference>
<dbReference type="InterPro" id="IPR050319">
    <property type="entry name" value="ABC_transp_ATP-bind"/>
</dbReference>
<dbReference type="Gene3D" id="3.40.50.300">
    <property type="entry name" value="P-loop containing nucleotide triphosphate hydrolases"/>
    <property type="match status" value="1"/>
</dbReference>
<dbReference type="InterPro" id="IPR017871">
    <property type="entry name" value="ABC_transporter-like_CS"/>
</dbReference>
<sequence>MPSPSSALLEIRGLRVRFGAQDVLRGVDLDVAPGEIVGVIGETGSGKTTLARSVVGLVKPSAGAIRYEATDLVALGDGRRRRAFRRSGAIQLVFQDPLRSLDPGVRISQTVTEGLAVRGRLSARERRMEAERALALVGLGPELLERIPGDISGGQRQRVAVARALVTRPRLILLDEPVSALDASNRGALLRTLGELRDELGAALVIISHDLASMAGVVDRVVVLYEGAVVEHGPIERVFAAPEHEYTRLLLAAAPAAALAAVA</sequence>
<dbReference type="AlphaFoldDB" id="A0A9X3MPF6"/>
<dbReference type="CDD" id="cd03257">
    <property type="entry name" value="ABC_NikE_OppD_transporters"/>
    <property type="match status" value="1"/>
</dbReference>
<comment type="similarity">
    <text evidence="1">Belongs to the ABC transporter superfamily.</text>
</comment>
<evidence type="ECO:0000256" key="1">
    <source>
        <dbReference type="ARBA" id="ARBA00005417"/>
    </source>
</evidence>
<evidence type="ECO:0000256" key="4">
    <source>
        <dbReference type="ARBA" id="ARBA00022840"/>
    </source>
</evidence>
<dbReference type="PANTHER" id="PTHR43776:SF7">
    <property type="entry name" value="D,D-DIPEPTIDE TRANSPORT ATP-BINDING PROTEIN DDPF-RELATED"/>
    <property type="match status" value="1"/>
</dbReference>
<keyword evidence="2" id="KW-0813">Transport</keyword>
<dbReference type="EMBL" id="JAPDOD010000002">
    <property type="protein sequence ID" value="MDA0159412.1"/>
    <property type="molecule type" value="Genomic_DNA"/>
</dbReference>
<dbReference type="InterPro" id="IPR027417">
    <property type="entry name" value="P-loop_NTPase"/>
</dbReference>
<dbReference type="RefSeq" id="WP_270038107.1">
    <property type="nucleotide sequence ID" value="NZ_JAPDOD010000002.1"/>
</dbReference>
<dbReference type="Pfam" id="PF00005">
    <property type="entry name" value="ABC_tran"/>
    <property type="match status" value="1"/>
</dbReference>
<evidence type="ECO:0000313" key="6">
    <source>
        <dbReference type="EMBL" id="MDA0159412.1"/>
    </source>
</evidence>
<keyword evidence="4 6" id="KW-0067">ATP-binding</keyword>
<dbReference type="PANTHER" id="PTHR43776">
    <property type="entry name" value="TRANSPORT ATP-BINDING PROTEIN"/>
    <property type="match status" value="1"/>
</dbReference>
<keyword evidence="7" id="KW-1185">Reference proteome</keyword>
<dbReference type="PROSITE" id="PS00211">
    <property type="entry name" value="ABC_TRANSPORTER_1"/>
    <property type="match status" value="1"/>
</dbReference>